<protein>
    <submittedName>
        <fullName evidence="4">Surface antigen variable number repeat-containing protein</fullName>
    </submittedName>
</protein>
<evidence type="ECO:0000256" key="2">
    <source>
        <dbReference type="ARBA" id="ARBA00023136"/>
    </source>
</evidence>
<evidence type="ECO:0000313" key="4">
    <source>
        <dbReference type="EMBL" id="AFK03342.1"/>
    </source>
</evidence>
<dbReference type="InterPro" id="IPR000184">
    <property type="entry name" value="Bac_surfAg_D15"/>
</dbReference>
<name>A0ABM5N1Q3_EMTOG</name>
<dbReference type="Gene3D" id="2.40.160.50">
    <property type="entry name" value="membrane protein fhac: a member of the omp85/tpsb transporter family"/>
    <property type="match status" value="1"/>
</dbReference>
<dbReference type="EMBL" id="CP002961">
    <property type="protein sequence ID" value="AFK03342.1"/>
    <property type="molecule type" value="Genomic_DNA"/>
</dbReference>
<dbReference type="InterPro" id="IPR010827">
    <property type="entry name" value="BamA/TamA_POTRA"/>
</dbReference>
<gene>
    <name evidence="4" type="ordered locus">Emtol_2204</name>
</gene>
<comment type="subcellular location">
    <subcellularLocation>
        <location evidence="1">Membrane</location>
    </subcellularLocation>
</comment>
<sequence>MINRLFFIGLCLVQVAFQEVFASDSLVVHQIKVIGNLRTKEKIIFRDMAIKQGDKLVKDKLSEALEADRKKIINTNLFVTVKLTSQEFEDNQVDITVEVKERLYLVVLPVFYLADRNLNEWWYERNRDFRRTIYGIYARHANLTGNNDQLKIRAEVGFIPNFEIAYSTPYLDKSLQTTFSLGAFYAINKTMVYRTWQDKFQFLESENRQRERLNFYAVLSRRTGFFQNQYLQLTYNHTQIGDTIARLNPNYFLNGRTLQKYFLISYSYIFDRRDNRQYALKGYRFSFDAIKYGISAKDDVNMLSFSGTASQYIQIHKNFFANYSIRAKVSFPQRQPFLQTQGLGYRNDLVRGYELYVIDGQSYGLLKTNAKYRMLDKVFDLSRYLKVKQFNTLPVAAYINTFFDVGYVKNKFPELNNTKFANQWLVGGGVGLDVVTWYNVVGRLNYSLNQAGERRLFFNLSREF</sequence>
<accession>A0ABM5N1Q3</accession>
<evidence type="ECO:0000313" key="5">
    <source>
        <dbReference type="Proteomes" id="UP000002875"/>
    </source>
</evidence>
<evidence type="ECO:0000259" key="3">
    <source>
        <dbReference type="PROSITE" id="PS51779"/>
    </source>
</evidence>
<feature type="domain" description="POTRA" evidence="3">
    <location>
        <begin position="26"/>
        <end position="102"/>
    </location>
</feature>
<dbReference type="Pfam" id="PF01103">
    <property type="entry name" value="Omp85"/>
    <property type="match status" value="1"/>
</dbReference>
<dbReference type="Pfam" id="PF07244">
    <property type="entry name" value="POTRA"/>
    <property type="match status" value="1"/>
</dbReference>
<reference evidence="4 5" key="1">
    <citation type="submission" date="2011-07" db="EMBL/GenBank/DDBJ databases">
        <title>The complete genome of chromosome of Emticicia oligotrophica DSM 17448.</title>
        <authorList>
            <consortium name="US DOE Joint Genome Institute (JGI-PGF)"/>
            <person name="Lucas S."/>
            <person name="Han J."/>
            <person name="Lapidus A."/>
            <person name="Bruce D."/>
            <person name="Goodwin L."/>
            <person name="Pitluck S."/>
            <person name="Peters L."/>
            <person name="Kyrpides N."/>
            <person name="Mavromatis K."/>
            <person name="Ivanova N."/>
            <person name="Ovchinnikova G."/>
            <person name="Teshima H."/>
            <person name="Detter J.C."/>
            <person name="Tapia R."/>
            <person name="Han C."/>
            <person name="Land M."/>
            <person name="Hauser L."/>
            <person name="Markowitz V."/>
            <person name="Cheng J.-F."/>
            <person name="Hugenholtz P."/>
            <person name="Woyke T."/>
            <person name="Wu D."/>
            <person name="Tindall B."/>
            <person name="Pomrenke H."/>
            <person name="Brambilla E."/>
            <person name="Klenk H.-P."/>
            <person name="Eisen J.A."/>
        </authorList>
    </citation>
    <scope>NUCLEOTIDE SEQUENCE [LARGE SCALE GENOMIC DNA]</scope>
    <source>
        <strain evidence="4 5">DSM 17448</strain>
    </source>
</reference>
<proteinExistence type="predicted"/>
<dbReference type="InterPro" id="IPR034746">
    <property type="entry name" value="POTRA"/>
</dbReference>
<dbReference type="Proteomes" id="UP000002875">
    <property type="component" value="Chromosome"/>
</dbReference>
<dbReference type="PROSITE" id="PS51779">
    <property type="entry name" value="POTRA"/>
    <property type="match status" value="1"/>
</dbReference>
<keyword evidence="5" id="KW-1185">Reference proteome</keyword>
<dbReference type="RefSeq" id="WP_015029039.1">
    <property type="nucleotide sequence ID" value="NC_018748.1"/>
</dbReference>
<evidence type="ECO:0000256" key="1">
    <source>
        <dbReference type="ARBA" id="ARBA00004370"/>
    </source>
</evidence>
<dbReference type="Gene3D" id="3.10.20.310">
    <property type="entry name" value="membrane protein fhac"/>
    <property type="match status" value="1"/>
</dbReference>
<keyword evidence="2" id="KW-0472">Membrane</keyword>
<organism evidence="4 5">
    <name type="scientific">Emticicia oligotrophica (strain DSM 17448 / CIP 109782 / MTCC 6937 / GPTSA100-15)</name>
    <dbReference type="NCBI Taxonomy" id="929562"/>
    <lineage>
        <taxon>Bacteria</taxon>
        <taxon>Pseudomonadati</taxon>
        <taxon>Bacteroidota</taxon>
        <taxon>Cytophagia</taxon>
        <taxon>Cytophagales</taxon>
        <taxon>Leadbetterellaceae</taxon>
        <taxon>Emticicia</taxon>
    </lineage>
</organism>